<accession>A0ABZ2KFL6</accession>
<proteinExistence type="predicted"/>
<gene>
    <name evidence="1" type="ORF">LZC95_04655</name>
</gene>
<evidence type="ECO:0000313" key="2">
    <source>
        <dbReference type="Proteomes" id="UP001379533"/>
    </source>
</evidence>
<evidence type="ECO:0000313" key="1">
    <source>
        <dbReference type="EMBL" id="WXA96128.1"/>
    </source>
</evidence>
<dbReference type="Proteomes" id="UP001379533">
    <property type="component" value="Chromosome"/>
</dbReference>
<name>A0ABZ2KFL6_9BACT</name>
<organism evidence="1 2">
    <name type="scientific">Pendulispora brunnea</name>
    <dbReference type="NCBI Taxonomy" id="2905690"/>
    <lineage>
        <taxon>Bacteria</taxon>
        <taxon>Pseudomonadati</taxon>
        <taxon>Myxococcota</taxon>
        <taxon>Myxococcia</taxon>
        <taxon>Myxococcales</taxon>
        <taxon>Sorangiineae</taxon>
        <taxon>Pendulisporaceae</taxon>
        <taxon>Pendulispora</taxon>
    </lineage>
</organism>
<dbReference type="RefSeq" id="WP_394846740.1">
    <property type="nucleotide sequence ID" value="NZ_CP089982.1"/>
</dbReference>
<sequence length="109" mass="11984">MKQVTVANIVCRAYRCLGDLEQIVTSSRRIGYGTTQEQASTLADLRHHLVRIKSALGKMEKAKSEHDGMAAQMTDERTEALANIGNNLSAVQATLQRVESSLRQRATAL</sequence>
<dbReference type="EMBL" id="CP089982">
    <property type="protein sequence ID" value="WXA96128.1"/>
    <property type="molecule type" value="Genomic_DNA"/>
</dbReference>
<protein>
    <submittedName>
        <fullName evidence="1">Uncharacterized protein</fullName>
    </submittedName>
</protein>
<keyword evidence="2" id="KW-1185">Reference proteome</keyword>
<reference evidence="1 2" key="1">
    <citation type="submission" date="2021-12" db="EMBL/GenBank/DDBJ databases">
        <title>Discovery of the Pendulisporaceae a myxobacterial family with distinct sporulation behavior and unique specialized metabolism.</title>
        <authorList>
            <person name="Garcia R."/>
            <person name="Popoff A."/>
            <person name="Bader C.D."/>
            <person name="Loehr J."/>
            <person name="Walesch S."/>
            <person name="Walt C."/>
            <person name="Boldt J."/>
            <person name="Bunk B."/>
            <person name="Haeckl F.J.F.P.J."/>
            <person name="Gunesch A.P."/>
            <person name="Birkelbach J."/>
            <person name="Nuebel U."/>
            <person name="Pietschmann T."/>
            <person name="Bach T."/>
            <person name="Mueller R."/>
        </authorList>
    </citation>
    <scope>NUCLEOTIDE SEQUENCE [LARGE SCALE GENOMIC DNA]</scope>
    <source>
        <strain evidence="1 2">MSr12523</strain>
    </source>
</reference>